<reference evidence="7 8" key="1">
    <citation type="journal article" date="2019" name="Mol. Biol. Evol.">
        <title>Blast fungal genomes show frequent chromosomal changes, gene gains and losses, and effector gene turnover.</title>
        <authorList>
            <person name="Gomez Luciano L.B."/>
            <person name="Jason Tsai I."/>
            <person name="Chuma I."/>
            <person name="Tosa Y."/>
            <person name="Chen Y.H."/>
            <person name="Li J.Y."/>
            <person name="Li M.Y."/>
            <person name="Jade Lu M.Y."/>
            <person name="Nakayashiki H."/>
            <person name="Li W.H."/>
        </authorList>
    </citation>
    <scope>NUCLEOTIDE SEQUENCE [LARGE SCALE GENOMIC DNA]</scope>
    <source>
        <strain evidence="7">MZ5-1-6</strain>
    </source>
</reference>
<dbReference type="PROSITE" id="PS50250">
    <property type="entry name" value="PCI"/>
    <property type="match status" value="1"/>
</dbReference>
<comment type="similarity">
    <text evidence="5">Belongs to the eIF-3 subunit M family.</text>
</comment>
<name>A0A4P7N6F1_PYROR</name>
<sequence>MTASYQPQLVFVDGSFAELAQDMASVLQISDEIQPLLDSEKESEALTKIVSESKKLNAIPEKEFTGAYNLLVHLVLQSKEPKKHLPTICQNLTRPVTSSPQHGAQLALFELTSIFNLLKPNDPVRFNVFIQIIRFYKIHSIPISDHLKSALKQLPRWLQSWELDEEDQRKMYSEVIEVMTAAGEEEEAYQHILKALRTFDSEDAEDYTSEEAQQLALRALRSAISSPTRLSFEDIRALPAVHALSESHPVHYQLLQIFGEQDLDDYDDFREEHEGFIEKENLDNEVLYRKMRLLTFASLAAASMQTREISYNSITKALQIPSEDVEMWAIDVIRAGLVEGKLSQKKKVFLIHSVRYRVFGEKQWRQLASSLEKTKKTVSTLLQTLRREEANAQQEAERKLVEASTQHNNDRGNQRRGGNRGQQHRERNDNDD</sequence>
<feature type="region of interest" description="Disordered" evidence="6">
    <location>
        <begin position="392"/>
        <end position="432"/>
    </location>
</feature>
<dbReference type="PANTHER" id="PTHR15350:SF2">
    <property type="entry name" value="EUKARYOTIC TRANSLATION INITIATION FACTOR 3 SUBUNIT M"/>
    <property type="match status" value="1"/>
</dbReference>
<dbReference type="OMA" id="FNDEHKG"/>
<comment type="similarity">
    <text evidence="1">Belongs to the CSN7/EIF3M family. CSN7 subfamily.</text>
</comment>
<dbReference type="SUPFAM" id="SSF48371">
    <property type="entry name" value="ARM repeat"/>
    <property type="match status" value="1"/>
</dbReference>
<dbReference type="VEuPathDB" id="FungiDB:M_BR32_EuGene_00012311"/>
<evidence type="ECO:0000256" key="6">
    <source>
        <dbReference type="SAM" id="MobiDB-lite"/>
    </source>
</evidence>
<dbReference type="InterPro" id="IPR045237">
    <property type="entry name" value="COPS7/eIF3m"/>
</dbReference>
<dbReference type="GO" id="GO:0016282">
    <property type="term" value="C:eukaryotic 43S preinitiation complex"/>
    <property type="evidence" value="ECO:0007669"/>
    <property type="project" value="UniProtKB-UniRule"/>
</dbReference>
<dbReference type="AlphaFoldDB" id="A0A4P7N6F1"/>
<organism evidence="7 8">
    <name type="scientific">Pyricularia oryzae</name>
    <name type="common">Rice blast fungus</name>
    <name type="synonym">Magnaporthe oryzae</name>
    <dbReference type="NCBI Taxonomy" id="318829"/>
    <lineage>
        <taxon>Eukaryota</taxon>
        <taxon>Fungi</taxon>
        <taxon>Dikarya</taxon>
        <taxon>Ascomycota</taxon>
        <taxon>Pezizomycotina</taxon>
        <taxon>Sordariomycetes</taxon>
        <taxon>Sordariomycetidae</taxon>
        <taxon>Magnaporthales</taxon>
        <taxon>Pyriculariaceae</taxon>
        <taxon>Pyricularia</taxon>
    </lineage>
</organism>
<comment type="subcellular location">
    <subcellularLocation>
        <location evidence="5">Cytoplasm</location>
    </subcellularLocation>
</comment>
<comment type="function">
    <text evidence="5">Component of the eukaryotic translation initiation factor 3 (eIF-3) complex, which is involved in protein synthesis of a specialized repertoire of mRNAs and, together with other initiation factors, stimulates binding of mRNA and methionyl-tRNAi to the 40S ribosome. The eIF-3 complex specifically targets and initiates translation of a subset of mRNAs involved in cell proliferation.</text>
</comment>
<dbReference type="GO" id="GO:0071541">
    <property type="term" value="C:eukaryotic translation initiation factor 3 complex, eIF3m"/>
    <property type="evidence" value="ECO:0007669"/>
    <property type="project" value="UniProtKB-UniRule"/>
</dbReference>
<evidence type="ECO:0000256" key="1">
    <source>
        <dbReference type="ARBA" id="ARBA00008482"/>
    </source>
</evidence>
<dbReference type="GO" id="GO:0033290">
    <property type="term" value="C:eukaryotic 48S preinitiation complex"/>
    <property type="evidence" value="ECO:0007669"/>
    <property type="project" value="UniProtKB-UniRule"/>
</dbReference>
<protein>
    <recommendedName>
        <fullName evidence="5">Eukaryotic translation initiation factor 3 subunit M</fullName>
        <shortName evidence="5">eIF3m</shortName>
    </recommendedName>
</protein>
<dbReference type="InterPro" id="IPR016024">
    <property type="entry name" value="ARM-type_fold"/>
</dbReference>
<keyword evidence="2 5" id="KW-0963">Cytoplasm</keyword>
<dbReference type="GO" id="GO:0003743">
    <property type="term" value="F:translation initiation factor activity"/>
    <property type="evidence" value="ECO:0007669"/>
    <property type="project" value="UniProtKB-UniRule"/>
</dbReference>
<dbReference type="InterPro" id="IPR027528">
    <property type="entry name" value="eIF3m"/>
</dbReference>
<dbReference type="InterPro" id="IPR000717">
    <property type="entry name" value="PCI_dom"/>
</dbReference>
<gene>
    <name evidence="7" type="ORF">PoMZ_01322</name>
</gene>
<evidence type="ECO:0000313" key="8">
    <source>
        <dbReference type="Proteomes" id="UP000294847"/>
    </source>
</evidence>
<dbReference type="PANTHER" id="PTHR15350">
    <property type="entry name" value="COP9 SIGNALOSOME COMPLEX SUBUNIT 7/DENDRITIC CELL PROTEIN GA17"/>
    <property type="match status" value="1"/>
</dbReference>
<evidence type="ECO:0000256" key="3">
    <source>
        <dbReference type="ARBA" id="ARBA00022540"/>
    </source>
</evidence>
<dbReference type="EMBL" id="CP034205">
    <property type="protein sequence ID" value="QBZ56416.1"/>
    <property type="molecule type" value="Genomic_DNA"/>
</dbReference>
<dbReference type="Proteomes" id="UP000294847">
    <property type="component" value="Chromosome 2"/>
</dbReference>
<dbReference type="SMR" id="A0A4P7N6F1"/>
<feature type="compositionally biased region" description="Basic and acidic residues" evidence="6">
    <location>
        <begin position="423"/>
        <end position="432"/>
    </location>
</feature>
<evidence type="ECO:0000256" key="5">
    <source>
        <dbReference type="HAMAP-Rule" id="MF_03012"/>
    </source>
</evidence>
<dbReference type="HAMAP" id="MF_03012">
    <property type="entry name" value="eIF3m"/>
    <property type="match status" value="1"/>
</dbReference>
<comment type="subunit">
    <text evidence="5">Component of the eukaryotic translation initiation factor 3 (eIF-3) complex.</text>
</comment>
<feature type="compositionally biased region" description="Basic and acidic residues" evidence="6">
    <location>
        <begin position="392"/>
        <end position="401"/>
    </location>
</feature>
<keyword evidence="3 5" id="KW-0396">Initiation factor</keyword>
<evidence type="ECO:0000256" key="4">
    <source>
        <dbReference type="ARBA" id="ARBA00022917"/>
    </source>
</evidence>
<accession>A0A4P7N6F1</accession>
<dbReference type="GO" id="GO:0001732">
    <property type="term" value="P:formation of cytoplasmic translation initiation complex"/>
    <property type="evidence" value="ECO:0007669"/>
    <property type="project" value="UniProtKB-UniRule"/>
</dbReference>
<keyword evidence="4 5" id="KW-0648">Protein biosynthesis</keyword>
<evidence type="ECO:0000256" key="2">
    <source>
        <dbReference type="ARBA" id="ARBA00022490"/>
    </source>
</evidence>
<dbReference type="SMART" id="SM00088">
    <property type="entry name" value="PINT"/>
    <property type="match status" value="1"/>
</dbReference>
<dbReference type="Pfam" id="PF01399">
    <property type="entry name" value="PCI"/>
    <property type="match status" value="1"/>
</dbReference>
<proteinExistence type="inferred from homology"/>
<evidence type="ECO:0000313" key="7">
    <source>
        <dbReference type="EMBL" id="QBZ56416.1"/>
    </source>
</evidence>